<dbReference type="InterPro" id="IPR006170">
    <property type="entry name" value="PBP/GOBP"/>
</dbReference>
<dbReference type="SUPFAM" id="SSF47565">
    <property type="entry name" value="Insect pheromone/odorant-binding proteins"/>
    <property type="match status" value="1"/>
</dbReference>
<dbReference type="Pfam" id="PF01395">
    <property type="entry name" value="PBP_GOBP"/>
    <property type="match status" value="1"/>
</dbReference>
<dbReference type="AlphaFoldDB" id="A0A9N9SMK9"/>
<accession>A0A9N9SMK9</accession>
<gene>
    <name evidence="1" type="ORF">PHAECO_LOCUS12734</name>
</gene>
<keyword evidence="2" id="KW-1185">Reference proteome</keyword>
<organism evidence="1 2">
    <name type="scientific">Phaedon cochleariae</name>
    <name type="common">Mustard beetle</name>
    <dbReference type="NCBI Taxonomy" id="80249"/>
    <lineage>
        <taxon>Eukaryota</taxon>
        <taxon>Metazoa</taxon>
        <taxon>Ecdysozoa</taxon>
        <taxon>Arthropoda</taxon>
        <taxon>Hexapoda</taxon>
        <taxon>Insecta</taxon>
        <taxon>Pterygota</taxon>
        <taxon>Neoptera</taxon>
        <taxon>Endopterygota</taxon>
        <taxon>Coleoptera</taxon>
        <taxon>Polyphaga</taxon>
        <taxon>Cucujiformia</taxon>
        <taxon>Chrysomeloidea</taxon>
        <taxon>Chrysomelidae</taxon>
        <taxon>Chrysomelinae</taxon>
        <taxon>Chrysomelini</taxon>
        <taxon>Phaedon</taxon>
    </lineage>
</organism>
<reference evidence="1" key="1">
    <citation type="submission" date="2022-01" db="EMBL/GenBank/DDBJ databases">
        <authorList>
            <person name="King R."/>
        </authorList>
    </citation>
    <scope>NUCLEOTIDE SEQUENCE</scope>
</reference>
<evidence type="ECO:0000313" key="1">
    <source>
        <dbReference type="EMBL" id="CAG9825358.1"/>
    </source>
</evidence>
<dbReference type="Gene3D" id="1.10.238.20">
    <property type="entry name" value="Pheromone/general odorant binding protein domain"/>
    <property type="match status" value="1"/>
</dbReference>
<dbReference type="GO" id="GO:0005549">
    <property type="term" value="F:odorant binding"/>
    <property type="evidence" value="ECO:0007669"/>
    <property type="project" value="InterPro"/>
</dbReference>
<evidence type="ECO:0000313" key="2">
    <source>
        <dbReference type="Proteomes" id="UP001153737"/>
    </source>
</evidence>
<reference evidence="1" key="2">
    <citation type="submission" date="2022-10" db="EMBL/GenBank/DDBJ databases">
        <authorList>
            <consortium name="ENA_rothamsted_submissions"/>
            <consortium name="culmorum"/>
            <person name="King R."/>
        </authorList>
    </citation>
    <scope>NUCLEOTIDE SEQUENCE</scope>
</reference>
<dbReference type="InterPro" id="IPR036728">
    <property type="entry name" value="PBP_GOBP_sf"/>
</dbReference>
<protein>
    <submittedName>
        <fullName evidence="1">Uncharacterized protein</fullName>
    </submittedName>
</protein>
<sequence>MGGSSVSSNLLGLLMWSYGKTPFFVTADDTTWQERIDKLKKAHVECQVDPATKVDEDLIEKFYKDEPVDETKLAKHALCINMKVGIQKPNGDIDKEGFKKWMSGIDNGDQIIEECGNKTGSTAEETTLALYKCFRKHKHEHGLHHHHD</sequence>
<dbReference type="SMART" id="SM00708">
    <property type="entry name" value="PhBP"/>
    <property type="match status" value="1"/>
</dbReference>
<dbReference type="OrthoDB" id="6783999at2759"/>
<name>A0A9N9SMK9_PHACE</name>
<dbReference type="Proteomes" id="UP001153737">
    <property type="component" value="Chromosome 9"/>
</dbReference>
<dbReference type="EMBL" id="OU896715">
    <property type="protein sequence ID" value="CAG9825358.1"/>
    <property type="molecule type" value="Genomic_DNA"/>
</dbReference>
<proteinExistence type="predicted"/>
<dbReference type="CDD" id="cd23992">
    <property type="entry name" value="PBP_GOBP"/>
    <property type="match status" value="1"/>
</dbReference>